<reference evidence="2 3" key="1">
    <citation type="submission" date="2019-08" db="EMBL/GenBank/DDBJ databases">
        <authorList>
            <person name="Peeters C."/>
        </authorList>
    </citation>
    <scope>NUCLEOTIDE SEQUENCE [LARGE SCALE GENOMIC DNA]</scope>
    <source>
        <strain evidence="2 3">LMG 31013</strain>
    </source>
</reference>
<dbReference type="Proteomes" id="UP000334380">
    <property type="component" value="Unassembled WGS sequence"/>
</dbReference>
<protein>
    <submittedName>
        <fullName evidence="2">Uncharacterized protein</fullName>
    </submittedName>
</protein>
<evidence type="ECO:0000313" key="3">
    <source>
        <dbReference type="Proteomes" id="UP000334380"/>
    </source>
</evidence>
<feature type="region of interest" description="Disordered" evidence="1">
    <location>
        <begin position="183"/>
        <end position="207"/>
    </location>
</feature>
<evidence type="ECO:0000256" key="1">
    <source>
        <dbReference type="SAM" id="MobiDB-lite"/>
    </source>
</evidence>
<evidence type="ECO:0000313" key="2">
    <source>
        <dbReference type="EMBL" id="VVE00819.1"/>
    </source>
</evidence>
<dbReference type="OrthoDB" id="8940243at2"/>
<proteinExistence type="predicted"/>
<keyword evidence="3" id="KW-1185">Reference proteome</keyword>
<dbReference type="RefSeq" id="WP_150612777.1">
    <property type="nucleotide sequence ID" value="NZ_CABPRU010000004.1"/>
</dbReference>
<dbReference type="EMBL" id="CABPRU010000004">
    <property type="protein sequence ID" value="VVE00819.1"/>
    <property type="molecule type" value="Genomic_DNA"/>
</dbReference>
<sequence>MSRLDTLHAPTYVASHHNDSPSETISTGTSLAGEARIALGTLQDDTRALHHLRPSPSTVGRFTALMQHVGNFGLSLATLSVASLNNIKEIYDDSALATAHKVTLGTASFATLSSLMDLTVALGKYCTPSTTTAQIKDTSWLASAGALLGSKHLERYGSKYQTTLLGASMMLFFNQAGRIAGEHHAMAERSQSATQAPAAVPSEAPPTESLDIDALQSCIGFSAAAYRAFGGVATEGLIGWMTSMEERRSMDLVERQLNYQSPFGQEGRYRPDTSEFRAAPQNPGATDPAQTSSHAHAGVPAGVMNV</sequence>
<feature type="region of interest" description="Disordered" evidence="1">
    <location>
        <begin position="1"/>
        <end position="27"/>
    </location>
</feature>
<feature type="region of interest" description="Disordered" evidence="1">
    <location>
        <begin position="261"/>
        <end position="306"/>
    </location>
</feature>
<gene>
    <name evidence="2" type="ORF">PTE31013_02131</name>
</gene>
<dbReference type="AlphaFoldDB" id="A0A5E4UP71"/>
<organism evidence="2 3">
    <name type="scientific">Pandoraea terrigena</name>
    <dbReference type="NCBI Taxonomy" id="2508292"/>
    <lineage>
        <taxon>Bacteria</taxon>
        <taxon>Pseudomonadati</taxon>
        <taxon>Pseudomonadota</taxon>
        <taxon>Betaproteobacteria</taxon>
        <taxon>Burkholderiales</taxon>
        <taxon>Burkholderiaceae</taxon>
        <taxon>Pandoraea</taxon>
    </lineage>
</organism>
<accession>A0A5E4UP71</accession>
<name>A0A5E4UP71_9BURK</name>